<dbReference type="Gene3D" id="3.40.1580.10">
    <property type="entry name" value="SMI1/KNR4-like"/>
    <property type="match status" value="1"/>
</dbReference>
<proteinExistence type="predicted"/>
<evidence type="ECO:0000259" key="1">
    <source>
        <dbReference type="SMART" id="SM00860"/>
    </source>
</evidence>
<organism evidence="2 3">
    <name type="scientific">Tumebacillus lacus</name>
    <dbReference type="NCBI Taxonomy" id="2995335"/>
    <lineage>
        <taxon>Bacteria</taxon>
        <taxon>Bacillati</taxon>
        <taxon>Bacillota</taxon>
        <taxon>Bacilli</taxon>
        <taxon>Bacillales</taxon>
        <taxon>Alicyclobacillaceae</taxon>
        <taxon>Tumebacillus</taxon>
    </lineage>
</organism>
<dbReference type="SMART" id="SM00860">
    <property type="entry name" value="SMI1_KNR4"/>
    <property type="match status" value="1"/>
</dbReference>
<dbReference type="Pfam" id="PF14567">
    <property type="entry name" value="SUKH_5"/>
    <property type="match status" value="1"/>
</dbReference>
<keyword evidence="3" id="KW-1185">Reference proteome</keyword>
<dbReference type="InterPro" id="IPR018958">
    <property type="entry name" value="Knr4/Smi1-like_dom"/>
</dbReference>
<dbReference type="Proteomes" id="UP001208017">
    <property type="component" value="Unassembled WGS sequence"/>
</dbReference>
<sequence length="148" mass="17089">MNSLELKTFIQKNADDTDFTGGIPDEHIKSIEEELGVRFPESYKWFLRNFGSGGLFGVDILGCGKSTIPSVISYTERLRQYGLPEAFIVIEDCDEFYYCLDTRDFSDTECPVISWDRIAGFSGKRADHFHDFFVTRLVEAKENWEEEM</sequence>
<protein>
    <submittedName>
        <fullName evidence="2">SMI1/KNR4 family protein</fullName>
    </submittedName>
</protein>
<dbReference type="SUPFAM" id="SSF160631">
    <property type="entry name" value="SMI1/KNR4-like"/>
    <property type="match status" value="1"/>
</dbReference>
<dbReference type="InterPro" id="IPR037883">
    <property type="entry name" value="Knr4/Smi1-like_sf"/>
</dbReference>
<gene>
    <name evidence="2" type="ORF">OS242_01450</name>
</gene>
<name>A0ABT3WVD3_9BACL</name>
<comment type="caution">
    <text evidence="2">The sequence shown here is derived from an EMBL/GenBank/DDBJ whole genome shotgun (WGS) entry which is preliminary data.</text>
</comment>
<evidence type="ECO:0000313" key="3">
    <source>
        <dbReference type="Proteomes" id="UP001208017"/>
    </source>
</evidence>
<dbReference type="RefSeq" id="WP_267149875.1">
    <property type="nucleotide sequence ID" value="NZ_JAPMLT010000001.1"/>
</dbReference>
<dbReference type="EMBL" id="JAPMLT010000001">
    <property type="protein sequence ID" value="MCX7568634.1"/>
    <property type="molecule type" value="Genomic_DNA"/>
</dbReference>
<reference evidence="2 3" key="1">
    <citation type="submission" date="2022-11" db="EMBL/GenBank/DDBJ databases">
        <title>Study of microbial diversity in lake waters.</title>
        <authorList>
            <person name="Zhang J."/>
        </authorList>
    </citation>
    <scope>NUCLEOTIDE SEQUENCE [LARGE SCALE GENOMIC DNA]</scope>
    <source>
        <strain evidence="2 3">DT12</strain>
    </source>
</reference>
<evidence type="ECO:0000313" key="2">
    <source>
        <dbReference type="EMBL" id="MCX7568634.1"/>
    </source>
</evidence>
<feature type="domain" description="Knr4/Smi1-like" evidence="1">
    <location>
        <begin position="22"/>
        <end position="135"/>
    </location>
</feature>
<accession>A0ABT3WVD3</accession>